<sequence>MKKRRSRLFLCFRPSYVEDDHRPTKKLNFPSDTSGDEEDDNVPDAAGTREKHCHRFSGALKSAMSDLFMTKRLGSRRFRSISLRSPSSKKISTLQNDKLSKTMSDSISFKRSSDTDDVFKSDSTCPLPKAPTRKGGHDSSVSSTPSSFPSNSHSVLRNGSFEEALNELKQVQQQHKKKV</sequence>
<feature type="compositionally biased region" description="Polar residues" evidence="1">
    <location>
        <begin position="82"/>
        <end position="110"/>
    </location>
</feature>
<dbReference type="Proteomes" id="UP001237642">
    <property type="component" value="Unassembled WGS sequence"/>
</dbReference>
<dbReference type="AlphaFoldDB" id="A0AAD8HKW9"/>
<reference evidence="2" key="1">
    <citation type="submission" date="2023-02" db="EMBL/GenBank/DDBJ databases">
        <title>Genome of toxic invasive species Heracleum sosnowskyi carries increased number of genes despite the absence of recent whole-genome duplications.</title>
        <authorList>
            <person name="Schelkunov M."/>
            <person name="Shtratnikova V."/>
            <person name="Makarenko M."/>
            <person name="Klepikova A."/>
            <person name="Omelchenko D."/>
            <person name="Novikova G."/>
            <person name="Obukhova E."/>
            <person name="Bogdanov V."/>
            <person name="Penin A."/>
            <person name="Logacheva M."/>
        </authorList>
    </citation>
    <scope>NUCLEOTIDE SEQUENCE</scope>
    <source>
        <strain evidence="2">Hsosn_3</strain>
        <tissue evidence="2">Leaf</tissue>
    </source>
</reference>
<organism evidence="2 3">
    <name type="scientific">Heracleum sosnowskyi</name>
    <dbReference type="NCBI Taxonomy" id="360622"/>
    <lineage>
        <taxon>Eukaryota</taxon>
        <taxon>Viridiplantae</taxon>
        <taxon>Streptophyta</taxon>
        <taxon>Embryophyta</taxon>
        <taxon>Tracheophyta</taxon>
        <taxon>Spermatophyta</taxon>
        <taxon>Magnoliopsida</taxon>
        <taxon>eudicotyledons</taxon>
        <taxon>Gunneridae</taxon>
        <taxon>Pentapetalae</taxon>
        <taxon>asterids</taxon>
        <taxon>campanulids</taxon>
        <taxon>Apiales</taxon>
        <taxon>Apiaceae</taxon>
        <taxon>Apioideae</taxon>
        <taxon>apioid superclade</taxon>
        <taxon>Tordylieae</taxon>
        <taxon>Tordyliinae</taxon>
        <taxon>Heracleum</taxon>
    </lineage>
</organism>
<keyword evidence="3" id="KW-1185">Reference proteome</keyword>
<feature type="region of interest" description="Disordered" evidence="1">
    <location>
        <begin position="79"/>
        <end position="161"/>
    </location>
</feature>
<name>A0AAD8HKW9_9APIA</name>
<gene>
    <name evidence="2" type="ORF">POM88_034266</name>
</gene>
<comment type="caution">
    <text evidence="2">The sequence shown here is derived from an EMBL/GenBank/DDBJ whole genome shotgun (WGS) entry which is preliminary data.</text>
</comment>
<feature type="compositionally biased region" description="Low complexity" evidence="1">
    <location>
        <begin position="139"/>
        <end position="154"/>
    </location>
</feature>
<accession>A0AAD8HKW9</accession>
<feature type="compositionally biased region" description="Basic and acidic residues" evidence="1">
    <location>
        <begin position="111"/>
        <end position="120"/>
    </location>
</feature>
<evidence type="ECO:0000313" key="2">
    <source>
        <dbReference type="EMBL" id="KAK1368174.1"/>
    </source>
</evidence>
<feature type="region of interest" description="Disordered" evidence="1">
    <location>
        <begin position="19"/>
        <end position="50"/>
    </location>
</feature>
<proteinExistence type="predicted"/>
<dbReference type="EMBL" id="JAUIZM010000008">
    <property type="protein sequence ID" value="KAK1368174.1"/>
    <property type="molecule type" value="Genomic_DNA"/>
</dbReference>
<evidence type="ECO:0000256" key="1">
    <source>
        <dbReference type="SAM" id="MobiDB-lite"/>
    </source>
</evidence>
<reference evidence="2" key="2">
    <citation type="submission" date="2023-05" db="EMBL/GenBank/DDBJ databases">
        <authorList>
            <person name="Schelkunov M.I."/>
        </authorList>
    </citation>
    <scope>NUCLEOTIDE SEQUENCE</scope>
    <source>
        <strain evidence="2">Hsosn_3</strain>
        <tissue evidence="2">Leaf</tissue>
    </source>
</reference>
<evidence type="ECO:0000313" key="3">
    <source>
        <dbReference type="Proteomes" id="UP001237642"/>
    </source>
</evidence>
<protein>
    <submittedName>
        <fullName evidence="2">Uncharacterized protein</fullName>
    </submittedName>
</protein>